<accession>A0A8H3ISY8</accession>
<feature type="region of interest" description="Disordered" evidence="1">
    <location>
        <begin position="138"/>
        <end position="159"/>
    </location>
</feature>
<evidence type="ECO:0000313" key="3">
    <source>
        <dbReference type="Proteomes" id="UP000664169"/>
    </source>
</evidence>
<dbReference type="OrthoDB" id="514070at2759"/>
<feature type="compositionally biased region" description="Basic and acidic residues" evidence="1">
    <location>
        <begin position="48"/>
        <end position="81"/>
    </location>
</feature>
<proteinExistence type="predicted"/>
<dbReference type="EMBL" id="CAJPDQ010000043">
    <property type="protein sequence ID" value="CAF9932230.1"/>
    <property type="molecule type" value="Genomic_DNA"/>
</dbReference>
<dbReference type="AlphaFoldDB" id="A0A8H3ISY8"/>
<comment type="caution">
    <text evidence="2">The sequence shown here is derived from an EMBL/GenBank/DDBJ whole genome shotgun (WGS) entry which is preliminary data.</text>
</comment>
<evidence type="ECO:0000256" key="1">
    <source>
        <dbReference type="SAM" id="MobiDB-lite"/>
    </source>
</evidence>
<feature type="region of interest" description="Disordered" evidence="1">
    <location>
        <begin position="1"/>
        <end position="81"/>
    </location>
</feature>
<keyword evidence="3" id="KW-1185">Reference proteome</keyword>
<evidence type="ECO:0000313" key="2">
    <source>
        <dbReference type="EMBL" id="CAF9932230.1"/>
    </source>
</evidence>
<gene>
    <name evidence="2" type="ORF">GOMPHAMPRED_006525</name>
</gene>
<sequence>MPPTTRSQGQTTGSSPGGKANKLPAKRKAPEAFATASRKKSKPATNKADSEDKKKPSKDPNESKVEHESEDGKDRSITERGEITDADENIIINRAPVLELWSACVTSFLHSHLSWATCLSVGSAISSLAAISKGRSIGAISQPDPSAQAEKRDKRASMQKDMDEVHIMTFSVKLKDGSALVGDKPKKGNEETIRKKYGGSYDKVKKAMQNTLQDWQGKQEELNSRAFHMYEDFRPSVAAGQKGWGRKGKLSLDTLRRSTAMV</sequence>
<protein>
    <submittedName>
        <fullName evidence="2">Uncharacterized protein</fullName>
    </submittedName>
</protein>
<dbReference type="Proteomes" id="UP000664169">
    <property type="component" value="Unassembled WGS sequence"/>
</dbReference>
<reference evidence="2" key="1">
    <citation type="submission" date="2021-03" db="EMBL/GenBank/DDBJ databases">
        <authorList>
            <person name="Tagirdzhanova G."/>
        </authorList>
    </citation>
    <scope>NUCLEOTIDE SEQUENCE</scope>
</reference>
<feature type="compositionally biased region" description="Basic and acidic residues" evidence="1">
    <location>
        <begin position="149"/>
        <end position="159"/>
    </location>
</feature>
<feature type="compositionally biased region" description="Low complexity" evidence="1">
    <location>
        <begin position="1"/>
        <end position="18"/>
    </location>
</feature>
<organism evidence="2 3">
    <name type="scientific">Gomphillus americanus</name>
    <dbReference type="NCBI Taxonomy" id="1940652"/>
    <lineage>
        <taxon>Eukaryota</taxon>
        <taxon>Fungi</taxon>
        <taxon>Dikarya</taxon>
        <taxon>Ascomycota</taxon>
        <taxon>Pezizomycotina</taxon>
        <taxon>Lecanoromycetes</taxon>
        <taxon>OSLEUM clade</taxon>
        <taxon>Ostropomycetidae</taxon>
        <taxon>Ostropales</taxon>
        <taxon>Graphidaceae</taxon>
        <taxon>Gomphilloideae</taxon>
        <taxon>Gomphillus</taxon>
    </lineage>
</organism>
<name>A0A8H3ISY8_9LECA</name>